<reference evidence="2" key="4">
    <citation type="submission" date="2024-05" db="EMBL/GenBank/DDBJ databases">
        <authorList>
            <person name="Sun Q."/>
            <person name="Zhou Y."/>
        </authorList>
    </citation>
    <scope>NUCLEOTIDE SEQUENCE</scope>
    <source>
        <strain evidence="2">CGMCC 4.5581</strain>
    </source>
</reference>
<dbReference type="Gene3D" id="3.40.50.410">
    <property type="entry name" value="von Willebrand factor, type A domain"/>
    <property type="match status" value="1"/>
</dbReference>
<evidence type="ECO:0000313" key="2">
    <source>
        <dbReference type="EMBL" id="GGL51309.1"/>
    </source>
</evidence>
<keyword evidence="5" id="KW-1185">Reference proteome</keyword>
<feature type="region of interest" description="Disordered" evidence="1">
    <location>
        <begin position="81"/>
        <end position="123"/>
    </location>
</feature>
<name>A0A846LU95_9ACTN</name>
<feature type="compositionally biased region" description="Polar residues" evidence="1">
    <location>
        <begin position="96"/>
        <end position="107"/>
    </location>
</feature>
<dbReference type="PANTHER" id="PTHR39338:SF6">
    <property type="entry name" value="BLL5662 PROTEIN"/>
    <property type="match status" value="1"/>
</dbReference>
<dbReference type="PIRSF" id="PIRSF010256">
    <property type="entry name" value="CoxE_vWa"/>
    <property type="match status" value="1"/>
</dbReference>
<protein>
    <submittedName>
        <fullName evidence="2">VWA domain-containing protein</fullName>
    </submittedName>
</protein>
<accession>A0A846LU95</accession>
<proteinExistence type="predicted"/>
<dbReference type="CDD" id="cd00198">
    <property type="entry name" value="vWFA"/>
    <property type="match status" value="1"/>
</dbReference>
<dbReference type="PANTHER" id="PTHR39338">
    <property type="entry name" value="BLL5662 PROTEIN-RELATED"/>
    <property type="match status" value="1"/>
</dbReference>
<dbReference type="RefSeq" id="WP_188959490.1">
    <property type="nucleotide sequence ID" value="NZ_BAABJU010000001.1"/>
</dbReference>
<dbReference type="InterPro" id="IPR011195">
    <property type="entry name" value="UCP010256"/>
</dbReference>
<reference evidence="3 4" key="3">
    <citation type="submission" date="2020-02" db="EMBL/GenBank/DDBJ databases">
        <title>Sequencing the genomes of 1000 actinobacteria strains.</title>
        <authorList>
            <person name="Klenk H.-P."/>
        </authorList>
    </citation>
    <scope>NUCLEOTIDE SEQUENCE [LARGE SCALE GENOMIC DNA]</scope>
    <source>
        <strain evidence="3 4">DSM 45201</strain>
    </source>
</reference>
<evidence type="ECO:0000313" key="3">
    <source>
        <dbReference type="EMBL" id="NIH67019.1"/>
    </source>
</evidence>
<comment type="caution">
    <text evidence="3">The sequence shown here is derived from an EMBL/GenBank/DDBJ whole genome shotgun (WGS) entry which is preliminary data.</text>
</comment>
<sequence>MAAEEGQRRDVVTTVLGFARTLRHAGVDASPDRVEAMLAAVAHLDVLDATAVYWSGRLTLCASPDDLDRYDAGFAAYFGGEAPRARRPSGAEEQRVAQSAPLQTGEGSQEGGEPTELATQASGEEVLRHRDVAELTVAERDQLRRLFALLVPASPMRASRRRSPSAHGSIHQARTVRRALRDGGEITRLVHHRARPRPRRVVLLIDVSGSMSPYADALLRFAHAAVRARPASTEVFTIGTRLTRVTRELRLRDPDKALAASGSAIPDWSGGTRIGEVLKAFLDRWGQRGTARGAVVVVCSDGWERGGPELLGEQMARLARLAHAVVWVNPHKGRAGYEPLTGGMVAALPSIDCFVAGHSLAAFEELAGVITRA</sequence>
<evidence type="ECO:0000313" key="4">
    <source>
        <dbReference type="Proteomes" id="UP000552836"/>
    </source>
</evidence>
<evidence type="ECO:0000256" key="1">
    <source>
        <dbReference type="SAM" id="MobiDB-lite"/>
    </source>
</evidence>
<gene>
    <name evidence="3" type="ORF">FB380_001465</name>
    <name evidence="2" type="ORF">GCM10011589_04370</name>
</gene>
<dbReference type="SUPFAM" id="SSF53300">
    <property type="entry name" value="vWA-like"/>
    <property type="match status" value="1"/>
</dbReference>
<evidence type="ECO:0000313" key="5">
    <source>
        <dbReference type="Proteomes" id="UP000648663"/>
    </source>
</evidence>
<reference evidence="2" key="1">
    <citation type="journal article" date="2014" name="Int. J. Syst. Evol. Microbiol.">
        <title>Complete genome of a new Firmicutes species belonging to the dominant human colonic microbiota ('Ruminococcus bicirculans') reveals two chromosomes and a selective capacity to utilize plant glucans.</title>
        <authorList>
            <consortium name="NISC Comparative Sequencing Program"/>
            <person name="Wegmann U."/>
            <person name="Louis P."/>
            <person name="Goesmann A."/>
            <person name="Henrissat B."/>
            <person name="Duncan S.H."/>
            <person name="Flint H.J."/>
        </authorList>
    </citation>
    <scope>NUCLEOTIDE SEQUENCE</scope>
    <source>
        <strain evidence="2">CGMCC 4.5581</strain>
    </source>
</reference>
<dbReference type="Pfam" id="PF05762">
    <property type="entry name" value="VWA_CoxE"/>
    <property type="match status" value="1"/>
</dbReference>
<dbReference type="Proteomes" id="UP000552836">
    <property type="component" value="Unassembled WGS sequence"/>
</dbReference>
<dbReference type="Proteomes" id="UP000648663">
    <property type="component" value="Unassembled WGS sequence"/>
</dbReference>
<dbReference type="EMBL" id="JAAMPA010000001">
    <property type="protein sequence ID" value="NIH67019.1"/>
    <property type="molecule type" value="Genomic_DNA"/>
</dbReference>
<organism evidence="3 4">
    <name type="scientific">Modestobacter marinus</name>
    <dbReference type="NCBI Taxonomy" id="477641"/>
    <lineage>
        <taxon>Bacteria</taxon>
        <taxon>Bacillati</taxon>
        <taxon>Actinomycetota</taxon>
        <taxon>Actinomycetes</taxon>
        <taxon>Geodermatophilales</taxon>
        <taxon>Geodermatophilaceae</taxon>
        <taxon>Modestobacter</taxon>
    </lineage>
</organism>
<dbReference type="InterPro" id="IPR008912">
    <property type="entry name" value="Uncharacterised_CoxE"/>
</dbReference>
<dbReference type="InterPro" id="IPR036465">
    <property type="entry name" value="vWFA_dom_sf"/>
</dbReference>
<dbReference type="EMBL" id="BMMI01000001">
    <property type="protein sequence ID" value="GGL51309.1"/>
    <property type="molecule type" value="Genomic_DNA"/>
</dbReference>
<reference evidence="5" key="2">
    <citation type="journal article" date="2019" name="Int. J. Syst. Evol. Microbiol.">
        <title>The Global Catalogue of Microorganisms (GCM) 10K type strain sequencing project: providing services to taxonomists for standard genome sequencing and annotation.</title>
        <authorList>
            <consortium name="The Broad Institute Genomics Platform"/>
            <consortium name="The Broad Institute Genome Sequencing Center for Infectious Disease"/>
            <person name="Wu L."/>
            <person name="Ma J."/>
        </authorList>
    </citation>
    <scope>NUCLEOTIDE SEQUENCE [LARGE SCALE GENOMIC DNA]</scope>
    <source>
        <strain evidence="5">CGMCC 4.5581</strain>
    </source>
</reference>
<dbReference type="AlphaFoldDB" id="A0A846LU95"/>